<reference evidence="1 2" key="1">
    <citation type="journal article" date="2021" name="Elife">
        <title>Chloroplast acquisition without the gene transfer in kleptoplastic sea slugs, Plakobranchus ocellatus.</title>
        <authorList>
            <person name="Maeda T."/>
            <person name="Takahashi S."/>
            <person name="Yoshida T."/>
            <person name="Shimamura S."/>
            <person name="Takaki Y."/>
            <person name="Nagai Y."/>
            <person name="Toyoda A."/>
            <person name="Suzuki Y."/>
            <person name="Arimoto A."/>
            <person name="Ishii H."/>
            <person name="Satoh N."/>
            <person name="Nishiyama T."/>
            <person name="Hasebe M."/>
            <person name="Maruyama T."/>
            <person name="Minagawa J."/>
            <person name="Obokata J."/>
            <person name="Shigenobu S."/>
        </authorList>
    </citation>
    <scope>NUCLEOTIDE SEQUENCE [LARGE SCALE GENOMIC DNA]</scope>
</reference>
<comment type="caution">
    <text evidence="1">The sequence shown here is derived from an EMBL/GenBank/DDBJ whole genome shotgun (WGS) entry which is preliminary data.</text>
</comment>
<sequence>MTMKIILDQLQTRVSNNYHHFTDNIIINIVTAASTSSFITQREEPVLALHVNEANERRCKQALTGRVTHPDLCRHVCRSPWWKPDMVSVRAGNWWGERETTCQLVVGEEFSDFPLLFK</sequence>
<dbReference type="Proteomes" id="UP000735302">
    <property type="component" value="Unassembled WGS sequence"/>
</dbReference>
<protein>
    <submittedName>
        <fullName evidence="1">Uncharacterized protein</fullName>
    </submittedName>
</protein>
<dbReference type="EMBL" id="BLXT01007908">
    <property type="protein sequence ID" value="GFO43804.1"/>
    <property type="molecule type" value="Genomic_DNA"/>
</dbReference>
<dbReference type="AlphaFoldDB" id="A0AAV4DHT8"/>
<organism evidence="1 2">
    <name type="scientific">Plakobranchus ocellatus</name>
    <dbReference type="NCBI Taxonomy" id="259542"/>
    <lineage>
        <taxon>Eukaryota</taxon>
        <taxon>Metazoa</taxon>
        <taxon>Spiralia</taxon>
        <taxon>Lophotrochozoa</taxon>
        <taxon>Mollusca</taxon>
        <taxon>Gastropoda</taxon>
        <taxon>Heterobranchia</taxon>
        <taxon>Euthyneura</taxon>
        <taxon>Panpulmonata</taxon>
        <taxon>Sacoglossa</taxon>
        <taxon>Placobranchoidea</taxon>
        <taxon>Plakobranchidae</taxon>
        <taxon>Plakobranchus</taxon>
    </lineage>
</organism>
<proteinExistence type="predicted"/>
<gene>
    <name evidence="1" type="ORF">PoB_007030900</name>
</gene>
<evidence type="ECO:0000313" key="2">
    <source>
        <dbReference type="Proteomes" id="UP000735302"/>
    </source>
</evidence>
<evidence type="ECO:0000313" key="1">
    <source>
        <dbReference type="EMBL" id="GFO43804.1"/>
    </source>
</evidence>
<keyword evidence="2" id="KW-1185">Reference proteome</keyword>
<accession>A0AAV4DHT8</accession>
<name>A0AAV4DHT8_9GAST</name>